<dbReference type="SMART" id="SM00944">
    <property type="entry name" value="Pro-kuma_activ"/>
    <property type="match status" value="1"/>
</dbReference>
<dbReference type="InterPro" id="IPR015366">
    <property type="entry name" value="S53_propep"/>
</dbReference>
<dbReference type="EC" id="3.4.14.10" evidence="4"/>
<evidence type="ECO:0000259" key="17">
    <source>
        <dbReference type="PROSITE" id="PS51695"/>
    </source>
</evidence>
<keyword evidence="11 15" id="KW-0106">Calcium</keyword>
<dbReference type="InterPro" id="IPR000209">
    <property type="entry name" value="Peptidase_S8/S53_dom"/>
</dbReference>
<comment type="catalytic activity">
    <reaction evidence="1">
        <text>Release of an N-terminal tripeptide from a polypeptide.</text>
        <dbReference type="EC" id="3.4.14.10"/>
    </reaction>
</comment>
<evidence type="ECO:0000256" key="10">
    <source>
        <dbReference type="ARBA" id="ARBA00022825"/>
    </source>
</evidence>
<dbReference type="CDD" id="cd04056">
    <property type="entry name" value="Peptidases_S53"/>
    <property type="match status" value="1"/>
</dbReference>
<dbReference type="PANTHER" id="PTHR14218">
    <property type="entry name" value="PROTEASE S8 TRIPEPTIDYL PEPTIDASE I CLN2"/>
    <property type="match status" value="1"/>
</dbReference>
<evidence type="ECO:0000256" key="15">
    <source>
        <dbReference type="PROSITE-ProRule" id="PRU01032"/>
    </source>
</evidence>
<feature type="signal peptide" evidence="16">
    <location>
        <begin position="1"/>
        <end position="35"/>
    </location>
</feature>
<evidence type="ECO:0000256" key="1">
    <source>
        <dbReference type="ARBA" id="ARBA00001910"/>
    </source>
</evidence>
<keyword evidence="5" id="KW-0964">Secreted</keyword>
<evidence type="ECO:0000256" key="5">
    <source>
        <dbReference type="ARBA" id="ARBA00022525"/>
    </source>
</evidence>
<dbReference type="GO" id="GO:0006508">
    <property type="term" value="P:proteolysis"/>
    <property type="evidence" value="ECO:0007669"/>
    <property type="project" value="UniProtKB-KW"/>
</dbReference>
<sequence>MVSTRNKWSRLAAMLALCAASAMLLSLSTAPVAQAAPMADALQYEIHEKRSVYPNWNRVGRLDKRTQLPMRIALKQSNMENLDALLSAVSDPNSEQYGKHWTPEQVHEHFAPSDHTVNVVKSWLQSHGSIDASRIRQSASKGWLELHVSVAEAERLLNTEYHGWVHASSAGRAAADVKVHPAVMNAYSLPSHIREHVDFITPTLHFDVRPDLEKRDPSENLDRILEKRANGHAVRPIGAPGSGSLPKVRPIPQSAFPLIDELKDCSNNVTPNCLRALYKFPALPSFTPINPKNGLGIVEYTPQSYIDTDLDLFFGNYSKNQVQKRPKLESISGGKVDFNNKNNDLNAESNLDLEYGMALVNPIPVTLYQVGEGQAADSFNNFLDAFDASYCAGDDPVQDGVYPDPKTGVQKTCGTLKALPTISTSYGYNEADLTPEYEVRQCNEYAKLGLQGSTFLYSSGDYGVAGNGGQCIDPSTGDYTAGTNKGDKFNPSFPGGCPYVLSIGATQITLNQTVLAPETACNSVIYSGGGFSNVFGLPDYQSSAVKSWFATAPQAKAYSSIQYNNSQKTRGFPDVSANGARYVVALDGSYKYHLYGTSASAPTFASILTLINEARFAIGKGSVGFVNPVLYKNPYLLTDITNGTNPGCGTEGFAAVKGWDPVTGLGTPDYPKLLAYFLAH</sequence>
<feature type="binding site" evidence="15">
    <location>
        <position position="660"/>
    </location>
    <ligand>
        <name>Ca(2+)</name>
        <dbReference type="ChEBI" id="CHEBI:29108"/>
    </ligand>
</feature>
<keyword evidence="19" id="KW-1185">Reference proteome</keyword>
<dbReference type="Pfam" id="PF00082">
    <property type="entry name" value="Peptidase_S8"/>
    <property type="match status" value="1"/>
</dbReference>
<dbReference type="PANTHER" id="PTHR14218:SF19">
    <property type="entry name" value="SERINE PROTEASE AORO, PUTATIVE (AFU_ORTHOLOGUE AFUA_6G10250)-RELATED"/>
    <property type="match status" value="1"/>
</dbReference>
<feature type="active site" description="Charge relay system" evidence="15">
    <location>
        <position position="352"/>
    </location>
</feature>
<evidence type="ECO:0000256" key="16">
    <source>
        <dbReference type="SAM" id="SignalP"/>
    </source>
</evidence>
<evidence type="ECO:0000256" key="6">
    <source>
        <dbReference type="ARBA" id="ARBA00022670"/>
    </source>
</evidence>
<feature type="active site" description="Charge relay system" evidence="15">
    <location>
        <position position="598"/>
    </location>
</feature>
<keyword evidence="6 15" id="KW-0645">Protease</keyword>
<dbReference type="GO" id="GO:0004252">
    <property type="term" value="F:serine-type endopeptidase activity"/>
    <property type="evidence" value="ECO:0007669"/>
    <property type="project" value="UniProtKB-UniRule"/>
</dbReference>
<dbReference type="FunFam" id="3.40.50.200:FF:000015">
    <property type="entry name" value="Tripeptidyl peptidase A"/>
    <property type="match status" value="1"/>
</dbReference>
<keyword evidence="10 15" id="KW-0720">Serine protease</keyword>
<keyword evidence="13" id="KW-0865">Zymogen</keyword>
<feature type="active site" description="Charge relay system" evidence="15">
    <location>
        <position position="348"/>
    </location>
</feature>
<dbReference type="CDD" id="cd11377">
    <property type="entry name" value="Pro-peptidase_S53"/>
    <property type="match status" value="1"/>
</dbReference>
<dbReference type="InterPro" id="IPR030400">
    <property type="entry name" value="Sedolisin_dom"/>
</dbReference>
<evidence type="ECO:0000256" key="7">
    <source>
        <dbReference type="ARBA" id="ARBA00022723"/>
    </source>
</evidence>
<dbReference type="EMBL" id="CCYA01000162">
    <property type="protein sequence ID" value="CEH12597.1"/>
    <property type="molecule type" value="Genomic_DNA"/>
</dbReference>
<evidence type="ECO:0000256" key="12">
    <source>
        <dbReference type="ARBA" id="ARBA00023026"/>
    </source>
</evidence>
<comment type="subcellular location">
    <subcellularLocation>
        <location evidence="3">Secreted</location>
        <location evidence="3">Extracellular space</location>
    </subcellularLocation>
</comment>
<accession>A0A0P1B9E4</accession>
<dbReference type="PROSITE" id="PS51695">
    <property type="entry name" value="SEDOLISIN"/>
    <property type="match status" value="1"/>
</dbReference>
<dbReference type="InterPro" id="IPR050819">
    <property type="entry name" value="Tripeptidyl-peptidase_I"/>
</dbReference>
<feature type="binding site" evidence="15">
    <location>
        <position position="640"/>
    </location>
    <ligand>
        <name>Ca(2+)</name>
        <dbReference type="ChEBI" id="CHEBI:29108"/>
    </ligand>
</feature>
<organism evidence="18 19">
    <name type="scientific">Ceraceosorus bombacis</name>
    <dbReference type="NCBI Taxonomy" id="401625"/>
    <lineage>
        <taxon>Eukaryota</taxon>
        <taxon>Fungi</taxon>
        <taxon>Dikarya</taxon>
        <taxon>Basidiomycota</taxon>
        <taxon>Ustilaginomycotina</taxon>
        <taxon>Exobasidiomycetes</taxon>
        <taxon>Ceraceosorales</taxon>
        <taxon>Ceraceosoraceae</taxon>
        <taxon>Ceraceosorus</taxon>
    </lineage>
</organism>
<keyword evidence="12" id="KW-0843">Virulence</keyword>
<feature type="chain" id="PRO_5006059299" description="tripeptidyl-peptidase II" evidence="16">
    <location>
        <begin position="36"/>
        <end position="680"/>
    </location>
</feature>
<evidence type="ECO:0000256" key="2">
    <source>
        <dbReference type="ARBA" id="ARBA00002451"/>
    </source>
</evidence>
<dbReference type="SUPFAM" id="SSF52743">
    <property type="entry name" value="Subtilisin-like"/>
    <property type="match status" value="1"/>
</dbReference>
<dbReference type="SUPFAM" id="SSF54897">
    <property type="entry name" value="Protease propeptides/inhibitors"/>
    <property type="match status" value="1"/>
</dbReference>
<keyword evidence="9 15" id="KW-0378">Hydrolase</keyword>
<evidence type="ECO:0000256" key="3">
    <source>
        <dbReference type="ARBA" id="ARBA00004239"/>
    </source>
</evidence>
<dbReference type="InterPro" id="IPR036852">
    <property type="entry name" value="Peptidase_S8/S53_dom_sf"/>
</dbReference>
<dbReference type="GO" id="GO:0005576">
    <property type="term" value="C:extracellular region"/>
    <property type="evidence" value="ECO:0007669"/>
    <property type="project" value="UniProtKB-SubCell"/>
</dbReference>
<keyword evidence="7 15" id="KW-0479">Metal-binding</keyword>
<feature type="domain" description="Peptidase S53" evidence="17">
    <location>
        <begin position="268"/>
        <end position="680"/>
    </location>
</feature>
<proteinExistence type="predicted"/>
<dbReference type="Gene3D" id="3.40.50.200">
    <property type="entry name" value="Peptidase S8/S53 domain"/>
    <property type="match status" value="1"/>
</dbReference>
<evidence type="ECO:0000313" key="19">
    <source>
        <dbReference type="Proteomes" id="UP000054845"/>
    </source>
</evidence>
<dbReference type="Pfam" id="PF09286">
    <property type="entry name" value="Pro-kuma_activ"/>
    <property type="match status" value="1"/>
</dbReference>
<dbReference type="GO" id="GO:0008240">
    <property type="term" value="F:tripeptidyl-peptidase activity"/>
    <property type="evidence" value="ECO:0007669"/>
    <property type="project" value="UniProtKB-EC"/>
</dbReference>
<dbReference type="AlphaFoldDB" id="A0A0P1B9E4"/>
<comment type="cofactor">
    <cofactor evidence="15">
        <name>Ca(2+)</name>
        <dbReference type="ChEBI" id="CHEBI:29108"/>
    </cofactor>
    <text evidence="15">Binds 1 Ca(2+) ion per subunit.</text>
</comment>
<feature type="binding site" evidence="15">
    <location>
        <position position="639"/>
    </location>
    <ligand>
        <name>Ca(2+)</name>
        <dbReference type="ChEBI" id="CHEBI:29108"/>
    </ligand>
</feature>
<reference evidence="18 19" key="1">
    <citation type="submission" date="2014-09" db="EMBL/GenBank/DDBJ databases">
        <authorList>
            <person name="Magalhaes I.L.F."/>
            <person name="Oliveira U."/>
            <person name="Santos F.R."/>
            <person name="Vidigal T.H.D.A."/>
            <person name="Brescovit A.D."/>
            <person name="Santos A.J."/>
        </authorList>
    </citation>
    <scope>NUCLEOTIDE SEQUENCE [LARGE SCALE GENOMIC DNA]</scope>
</reference>
<comment type="function">
    <text evidence="2">Secreted tripeptidyl-peptidase which degrades proteins at acidic pHs and is involved in virulence.</text>
</comment>
<name>A0A0P1B9E4_9BASI</name>
<keyword evidence="8 16" id="KW-0732">Signal</keyword>
<evidence type="ECO:0000256" key="4">
    <source>
        <dbReference type="ARBA" id="ARBA00012462"/>
    </source>
</evidence>
<dbReference type="STRING" id="401625.A0A0P1B9E4"/>
<dbReference type="Proteomes" id="UP000054845">
    <property type="component" value="Unassembled WGS sequence"/>
</dbReference>
<evidence type="ECO:0000256" key="14">
    <source>
        <dbReference type="ARBA" id="ARBA00023180"/>
    </source>
</evidence>
<evidence type="ECO:0000256" key="11">
    <source>
        <dbReference type="ARBA" id="ARBA00022837"/>
    </source>
</evidence>
<protein>
    <recommendedName>
        <fullName evidence="4">tripeptidyl-peptidase II</fullName>
        <ecNumber evidence="4">3.4.14.10</ecNumber>
    </recommendedName>
</protein>
<evidence type="ECO:0000256" key="13">
    <source>
        <dbReference type="ARBA" id="ARBA00023145"/>
    </source>
</evidence>
<dbReference type="OrthoDB" id="409122at2759"/>
<evidence type="ECO:0000256" key="8">
    <source>
        <dbReference type="ARBA" id="ARBA00022729"/>
    </source>
</evidence>
<dbReference type="GO" id="GO:0046872">
    <property type="term" value="F:metal ion binding"/>
    <property type="evidence" value="ECO:0007669"/>
    <property type="project" value="UniProtKB-UniRule"/>
</dbReference>
<evidence type="ECO:0000313" key="18">
    <source>
        <dbReference type="EMBL" id="CEH12597.1"/>
    </source>
</evidence>
<evidence type="ECO:0000256" key="9">
    <source>
        <dbReference type="ARBA" id="ARBA00022801"/>
    </source>
</evidence>
<feature type="binding site" evidence="15">
    <location>
        <position position="658"/>
    </location>
    <ligand>
        <name>Ca(2+)</name>
        <dbReference type="ChEBI" id="CHEBI:29108"/>
    </ligand>
</feature>
<keyword evidence="14" id="KW-0325">Glycoprotein</keyword>